<accession>A0AAW1MIQ1</accession>
<evidence type="ECO:0000313" key="1">
    <source>
        <dbReference type="EMBL" id="KAK9746039.1"/>
    </source>
</evidence>
<protein>
    <submittedName>
        <fullName evidence="1">Uncharacterized protein</fullName>
    </submittedName>
</protein>
<proteinExistence type="predicted"/>
<comment type="caution">
    <text evidence="1">The sequence shown here is derived from an EMBL/GenBank/DDBJ whole genome shotgun (WGS) entry which is preliminary data.</text>
</comment>
<dbReference type="EMBL" id="JASPKY010000043">
    <property type="protein sequence ID" value="KAK9746039.1"/>
    <property type="molecule type" value="Genomic_DNA"/>
</dbReference>
<dbReference type="Proteomes" id="UP001458880">
    <property type="component" value="Unassembled WGS sequence"/>
</dbReference>
<evidence type="ECO:0000313" key="2">
    <source>
        <dbReference type="Proteomes" id="UP001458880"/>
    </source>
</evidence>
<name>A0AAW1MIQ1_POPJA</name>
<keyword evidence="2" id="KW-1185">Reference proteome</keyword>
<dbReference type="AlphaFoldDB" id="A0AAW1MIQ1"/>
<gene>
    <name evidence="1" type="ORF">QE152_g6446</name>
</gene>
<sequence length="208" mass="24285">MRNVSLCIYVDFCESGDPEIVDELLRSLDAARREKWMKTTEEESGDPEIVDELLRSLDAARREKWMKTTEELNFKYSSRRSWSLLRKLGAIFELELVTETVSSETSSSSDVDVYVPRKKMRKEVSKIKLYVENIVASYSNNVFKQHFRMRREIAYKIIDRLECTNYLPKYRCGKTNISGEKGLLLTLWYLGNTESLSLSLSGHRMKNL</sequence>
<organism evidence="1 2">
    <name type="scientific">Popillia japonica</name>
    <name type="common">Japanese beetle</name>
    <dbReference type="NCBI Taxonomy" id="7064"/>
    <lineage>
        <taxon>Eukaryota</taxon>
        <taxon>Metazoa</taxon>
        <taxon>Ecdysozoa</taxon>
        <taxon>Arthropoda</taxon>
        <taxon>Hexapoda</taxon>
        <taxon>Insecta</taxon>
        <taxon>Pterygota</taxon>
        <taxon>Neoptera</taxon>
        <taxon>Endopterygota</taxon>
        <taxon>Coleoptera</taxon>
        <taxon>Polyphaga</taxon>
        <taxon>Scarabaeiformia</taxon>
        <taxon>Scarabaeidae</taxon>
        <taxon>Rutelinae</taxon>
        <taxon>Popillia</taxon>
    </lineage>
</organism>
<reference evidence="1 2" key="1">
    <citation type="journal article" date="2024" name="BMC Genomics">
        <title>De novo assembly and annotation of Popillia japonica's genome with initial clues to its potential as an invasive pest.</title>
        <authorList>
            <person name="Cucini C."/>
            <person name="Boschi S."/>
            <person name="Funari R."/>
            <person name="Cardaioli E."/>
            <person name="Iannotti N."/>
            <person name="Marturano G."/>
            <person name="Paoli F."/>
            <person name="Bruttini M."/>
            <person name="Carapelli A."/>
            <person name="Frati F."/>
            <person name="Nardi F."/>
        </authorList>
    </citation>
    <scope>NUCLEOTIDE SEQUENCE [LARGE SCALE GENOMIC DNA]</scope>
    <source>
        <strain evidence="1">DMR45628</strain>
    </source>
</reference>